<evidence type="ECO:0000259" key="2">
    <source>
        <dbReference type="Pfam" id="PF08123"/>
    </source>
</evidence>
<reference evidence="3 4" key="1">
    <citation type="submission" date="2018-09" db="EMBL/GenBank/DDBJ databases">
        <title>Genomic investigation of the strawberry pathogen Phytophthora fragariae indicates pathogenicity is determined by transcriptional variation in three key races.</title>
        <authorList>
            <person name="Adams T.M."/>
            <person name="Armitage A.D."/>
            <person name="Sobczyk M.K."/>
            <person name="Bates H.J."/>
            <person name="Dunwell J.M."/>
            <person name="Nellist C.F."/>
            <person name="Harrison R.J."/>
        </authorList>
    </citation>
    <scope>NUCLEOTIDE SEQUENCE [LARGE SCALE GENOMIC DNA]</scope>
    <source>
        <strain evidence="3 4">NOV-77</strain>
    </source>
</reference>
<feature type="compositionally biased region" description="Polar residues" evidence="1">
    <location>
        <begin position="202"/>
        <end position="225"/>
    </location>
</feature>
<name>A0A6G0S008_9STRA</name>
<dbReference type="AlphaFoldDB" id="A0A6G0S008"/>
<feature type="region of interest" description="Disordered" evidence="1">
    <location>
        <begin position="202"/>
        <end position="231"/>
    </location>
</feature>
<comment type="caution">
    <text evidence="3">The sequence shown here is derived from an EMBL/GenBank/DDBJ whole genome shotgun (WGS) entry which is preliminary data.</text>
</comment>
<feature type="domain" description="DOT1" evidence="2">
    <location>
        <begin position="275"/>
        <end position="329"/>
    </location>
</feature>
<evidence type="ECO:0000313" key="4">
    <source>
        <dbReference type="Proteomes" id="UP000486351"/>
    </source>
</evidence>
<organism evidence="3 4">
    <name type="scientific">Phytophthora fragariae</name>
    <dbReference type="NCBI Taxonomy" id="53985"/>
    <lineage>
        <taxon>Eukaryota</taxon>
        <taxon>Sar</taxon>
        <taxon>Stramenopiles</taxon>
        <taxon>Oomycota</taxon>
        <taxon>Peronosporomycetes</taxon>
        <taxon>Peronosporales</taxon>
        <taxon>Peronosporaceae</taxon>
        <taxon>Phytophthora</taxon>
    </lineage>
</organism>
<dbReference type="InterPro" id="IPR029063">
    <property type="entry name" value="SAM-dependent_MTases_sf"/>
</dbReference>
<evidence type="ECO:0000256" key="1">
    <source>
        <dbReference type="SAM" id="MobiDB-lite"/>
    </source>
</evidence>
<proteinExistence type="predicted"/>
<feature type="compositionally biased region" description="Polar residues" evidence="1">
    <location>
        <begin position="129"/>
        <end position="141"/>
    </location>
</feature>
<dbReference type="Proteomes" id="UP000486351">
    <property type="component" value="Unassembled WGS sequence"/>
</dbReference>
<dbReference type="SUPFAM" id="SSF53335">
    <property type="entry name" value="S-adenosyl-L-methionine-dependent methyltransferases"/>
    <property type="match status" value="1"/>
</dbReference>
<feature type="compositionally biased region" description="Low complexity" evidence="1">
    <location>
        <begin position="93"/>
        <end position="108"/>
    </location>
</feature>
<dbReference type="Gene3D" id="3.40.50.150">
    <property type="entry name" value="Vaccinia Virus protein VP39"/>
    <property type="match status" value="1"/>
</dbReference>
<dbReference type="Pfam" id="PF08123">
    <property type="entry name" value="DOT1"/>
    <property type="match status" value="1"/>
</dbReference>
<evidence type="ECO:0000313" key="3">
    <source>
        <dbReference type="EMBL" id="KAE9345290.1"/>
    </source>
</evidence>
<accession>A0A6G0S008</accession>
<dbReference type="GO" id="GO:0031151">
    <property type="term" value="F:histone H3K79 methyltransferase activity"/>
    <property type="evidence" value="ECO:0007669"/>
    <property type="project" value="InterPro"/>
</dbReference>
<sequence length="341" mass="36602">MRTTFSFEDDQELVQLAGAYVDGGSRVSWTDIARRMRRTGHTAATLQGRLRTLMRTWGRDISRFPPSFFTQVRRPRGRPPDITRQLRGRATVPTSSTSSRALTSAAPARTRDQDNSTGKLLRSAPVCVASSTPPRSRSSMEPLSAHHRVLSASGPPYKAAPAGASPRRADNDTEVPTSSTELHEPLAAEAANASMPHVLLRSLNSDHGTNDTSSSNDTAKPSSNDGKMDAPAVWADDRSSQLSPSSAEQAVTAIFADIPREVIMNDQSKPHRNAGEVMSEGISALLAEVGPLDGRDLFLDIGAGVGNVVAQVALGTNVYQAIGIELREDIQRNGCKKPARN</sequence>
<dbReference type="EMBL" id="QXFY01000406">
    <property type="protein sequence ID" value="KAE9345290.1"/>
    <property type="molecule type" value="Genomic_DNA"/>
</dbReference>
<protein>
    <recommendedName>
        <fullName evidence="2">DOT1 domain-containing protein</fullName>
    </recommendedName>
</protein>
<dbReference type="InterPro" id="IPR025789">
    <property type="entry name" value="DOT1_dom"/>
</dbReference>
<gene>
    <name evidence="3" type="ORF">PF008_g8826</name>
</gene>
<feature type="region of interest" description="Disordered" evidence="1">
    <location>
        <begin position="69"/>
        <end position="180"/>
    </location>
</feature>